<evidence type="ECO:0000256" key="10">
    <source>
        <dbReference type="ARBA" id="ARBA00023237"/>
    </source>
</evidence>
<evidence type="ECO:0000313" key="15">
    <source>
        <dbReference type="EMBL" id="MEJ8567695.1"/>
    </source>
</evidence>
<comment type="similarity">
    <text evidence="11 12">Belongs to the TonB-dependent receptor family.</text>
</comment>
<keyword evidence="2 11" id="KW-0813">Transport</keyword>
<keyword evidence="15" id="KW-0675">Receptor</keyword>
<accession>A0AAW9RH50</accession>
<dbReference type="Pfam" id="PF07715">
    <property type="entry name" value="Plug"/>
    <property type="match status" value="1"/>
</dbReference>
<dbReference type="InterPro" id="IPR012910">
    <property type="entry name" value="Plug_dom"/>
</dbReference>
<evidence type="ECO:0000256" key="8">
    <source>
        <dbReference type="ARBA" id="ARBA00023077"/>
    </source>
</evidence>
<evidence type="ECO:0000256" key="5">
    <source>
        <dbReference type="ARBA" id="ARBA00022692"/>
    </source>
</evidence>
<comment type="subcellular location">
    <subcellularLocation>
        <location evidence="1 11">Cell outer membrane</location>
        <topology evidence="1 11">Multi-pass membrane protein</topology>
    </subcellularLocation>
</comment>
<dbReference type="RefSeq" id="WP_354695020.1">
    <property type="nucleotide sequence ID" value="NZ_JAZHOG010000005.1"/>
</dbReference>
<keyword evidence="9 11" id="KW-0472">Membrane</keyword>
<dbReference type="Proteomes" id="UP001359886">
    <property type="component" value="Unassembled WGS sequence"/>
</dbReference>
<dbReference type="EMBL" id="JAZHOG010000005">
    <property type="protein sequence ID" value="MEJ8567695.1"/>
    <property type="molecule type" value="Genomic_DNA"/>
</dbReference>
<keyword evidence="10 11" id="KW-0998">Cell outer membrane</keyword>
<sequence length="693" mass="75653">MTAQKRAQNINDVGIAISAFDAQTIRELGFQQPIDVATQTTNFSVNQLVTSIPNFTIRGVGVNDYAINQATSVGSYVDQVFIASPAMMLFQMFDTERVEVLKGPQGTLYGRNTTGGAVLFISKSPTEEPEASVDLEIGSYGYYMVEGAVSGPLSDTVRGRLAFNTTQSDGYQENIFTGEDHGGYDRVSARAILDWTPSDSVDVRLKVHVGKDNSSLNSFNVPGVGSNDSSSGTIDTIDGVPYRDNDSKGAALTIDWDLGNLVLTSVSSYDQLDRFEYGDTDGLFADGRIDQVLISDIDQFTQELRLASNGDGPVTWVGGLYYSEDEIEDGTIYEVTGAGFPPFVFGVPSSYATLDELGNTFQQKSQSAAIFGQVEWDVADRWHLTAGLRYTQEDKELNNVTTPWRVMPGPGESGPDEVGLLFPPASFDEDFDAVSGKFGADFRLNEDILFYGSISKGFKSGGFQGTLVFSPSNIIPFDEETVLAYEVGSKMTLADGRVQLNSAFFFYDYENLQAQGTIEGGAGGVENLFALQNIGDAEVLGFEIDLTAAPTERLNLALGVGYLDAEIVDPFIAEVQPDGRPAMSPKWNLNGRAQFVVHDAGSHYWFVRGDFNFQDDVFFDIYETPFLLEDSYWLFNAAVGVTSTDGRWRAEMWGRNLGDTDYRIGGFTGGVAGPVQIFGEPRTYGVSFSYLFD</sequence>
<evidence type="ECO:0000313" key="16">
    <source>
        <dbReference type="Proteomes" id="UP001359886"/>
    </source>
</evidence>
<evidence type="ECO:0000256" key="1">
    <source>
        <dbReference type="ARBA" id="ARBA00004571"/>
    </source>
</evidence>
<keyword evidence="4" id="KW-0410">Iron transport</keyword>
<dbReference type="GO" id="GO:0009279">
    <property type="term" value="C:cell outer membrane"/>
    <property type="evidence" value="ECO:0007669"/>
    <property type="project" value="UniProtKB-SubCell"/>
</dbReference>
<keyword evidence="16" id="KW-1185">Reference proteome</keyword>
<evidence type="ECO:0000256" key="7">
    <source>
        <dbReference type="ARBA" id="ARBA00023065"/>
    </source>
</evidence>
<gene>
    <name evidence="15" type="ORF">V3330_08675</name>
</gene>
<comment type="caution">
    <text evidence="15">The sequence shown here is derived from an EMBL/GenBank/DDBJ whole genome shotgun (WGS) entry which is preliminary data.</text>
</comment>
<dbReference type="InterPro" id="IPR036942">
    <property type="entry name" value="Beta-barrel_TonB_sf"/>
</dbReference>
<protein>
    <submittedName>
        <fullName evidence="15">TonB-dependent receptor</fullName>
    </submittedName>
</protein>
<dbReference type="PANTHER" id="PTHR32552:SF81">
    <property type="entry name" value="TONB-DEPENDENT OUTER MEMBRANE RECEPTOR"/>
    <property type="match status" value="1"/>
</dbReference>
<evidence type="ECO:0000259" key="14">
    <source>
        <dbReference type="Pfam" id="PF07715"/>
    </source>
</evidence>
<evidence type="ECO:0000256" key="11">
    <source>
        <dbReference type="PROSITE-ProRule" id="PRU01360"/>
    </source>
</evidence>
<keyword evidence="7" id="KW-0406">Ion transport</keyword>
<evidence type="ECO:0000256" key="12">
    <source>
        <dbReference type="RuleBase" id="RU003357"/>
    </source>
</evidence>
<evidence type="ECO:0000256" key="6">
    <source>
        <dbReference type="ARBA" id="ARBA00023004"/>
    </source>
</evidence>
<feature type="domain" description="TonB-dependent receptor plug" evidence="14">
    <location>
        <begin position="11"/>
        <end position="117"/>
    </location>
</feature>
<dbReference type="PANTHER" id="PTHR32552">
    <property type="entry name" value="FERRICHROME IRON RECEPTOR-RELATED"/>
    <property type="match status" value="1"/>
</dbReference>
<dbReference type="GO" id="GO:0006826">
    <property type="term" value="P:iron ion transport"/>
    <property type="evidence" value="ECO:0007669"/>
    <property type="project" value="UniProtKB-KW"/>
</dbReference>
<evidence type="ECO:0000259" key="13">
    <source>
        <dbReference type="Pfam" id="PF00593"/>
    </source>
</evidence>
<evidence type="ECO:0000256" key="4">
    <source>
        <dbReference type="ARBA" id="ARBA00022496"/>
    </source>
</evidence>
<proteinExistence type="inferred from homology"/>
<dbReference type="AlphaFoldDB" id="A0AAW9RH50"/>
<reference evidence="15 16" key="1">
    <citation type="submission" date="2024-02" db="EMBL/GenBank/DDBJ databases">
        <title>A novel Wenzhouxiangellaceae bacterium, isolated from coastal sediments.</title>
        <authorList>
            <person name="Du Z.-J."/>
            <person name="Ye Y.-Q."/>
            <person name="Zhang X.-Y."/>
        </authorList>
    </citation>
    <scope>NUCLEOTIDE SEQUENCE [LARGE SCALE GENOMIC DNA]</scope>
    <source>
        <strain evidence="15 16">CH-27</strain>
    </source>
</reference>
<keyword evidence="6" id="KW-0408">Iron</keyword>
<name>A0AAW9RH50_9GAMM</name>
<keyword evidence="8 12" id="KW-0798">TonB box</keyword>
<dbReference type="Pfam" id="PF00593">
    <property type="entry name" value="TonB_dep_Rec_b-barrel"/>
    <property type="match status" value="1"/>
</dbReference>
<organism evidence="15 16">
    <name type="scientific">Elongatibacter sediminis</name>
    <dbReference type="NCBI Taxonomy" id="3119006"/>
    <lineage>
        <taxon>Bacteria</taxon>
        <taxon>Pseudomonadati</taxon>
        <taxon>Pseudomonadota</taxon>
        <taxon>Gammaproteobacteria</taxon>
        <taxon>Chromatiales</taxon>
        <taxon>Wenzhouxiangellaceae</taxon>
        <taxon>Elongatibacter</taxon>
    </lineage>
</organism>
<dbReference type="Gene3D" id="2.40.170.20">
    <property type="entry name" value="TonB-dependent receptor, beta-barrel domain"/>
    <property type="match status" value="1"/>
</dbReference>
<evidence type="ECO:0000256" key="2">
    <source>
        <dbReference type="ARBA" id="ARBA00022448"/>
    </source>
</evidence>
<dbReference type="InterPro" id="IPR000531">
    <property type="entry name" value="Beta-barrel_TonB"/>
</dbReference>
<evidence type="ECO:0000256" key="3">
    <source>
        <dbReference type="ARBA" id="ARBA00022452"/>
    </source>
</evidence>
<feature type="domain" description="TonB-dependent receptor-like beta-barrel" evidence="13">
    <location>
        <begin position="220"/>
        <end position="657"/>
    </location>
</feature>
<keyword evidence="5 11" id="KW-0812">Transmembrane</keyword>
<keyword evidence="3 11" id="KW-1134">Transmembrane beta strand</keyword>
<dbReference type="InterPro" id="IPR039426">
    <property type="entry name" value="TonB-dep_rcpt-like"/>
</dbReference>
<evidence type="ECO:0000256" key="9">
    <source>
        <dbReference type="ARBA" id="ARBA00023136"/>
    </source>
</evidence>
<dbReference type="PROSITE" id="PS52016">
    <property type="entry name" value="TONB_DEPENDENT_REC_3"/>
    <property type="match status" value="1"/>
</dbReference>
<dbReference type="SUPFAM" id="SSF56935">
    <property type="entry name" value="Porins"/>
    <property type="match status" value="1"/>
</dbReference>